<evidence type="ECO:0000313" key="3">
    <source>
        <dbReference type="EMBL" id="MFC4825974.1"/>
    </source>
</evidence>
<feature type="transmembrane region" description="Helical" evidence="2">
    <location>
        <begin position="64"/>
        <end position="85"/>
    </location>
</feature>
<keyword evidence="2" id="KW-0472">Membrane</keyword>
<keyword evidence="4" id="KW-1185">Reference proteome</keyword>
<organism evidence="3 4">
    <name type="scientific">Halorussus aquaticus</name>
    <dbReference type="NCBI Taxonomy" id="2953748"/>
    <lineage>
        <taxon>Archaea</taxon>
        <taxon>Methanobacteriati</taxon>
        <taxon>Methanobacteriota</taxon>
        <taxon>Stenosarchaea group</taxon>
        <taxon>Halobacteria</taxon>
        <taxon>Halobacteriales</taxon>
        <taxon>Haladaptataceae</taxon>
        <taxon>Halorussus</taxon>
    </lineage>
</organism>
<feature type="transmembrane region" description="Helical" evidence="2">
    <location>
        <begin position="121"/>
        <end position="143"/>
    </location>
</feature>
<dbReference type="RefSeq" id="WP_254268402.1">
    <property type="nucleotide sequence ID" value="NZ_CP100400.1"/>
</dbReference>
<accession>A0ABD5Q632</accession>
<feature type="compositionally biased region" description="Basic and acidic residues" evidence="1">
    <location>
        <begin position="1"/>
        <end position="24"/>
    </location>
</feature>
<dbReference type="AlphaFoldDB" id="A0ABD5Q632"/>
<dbReference type="EMBL" id="JBHSHT010000002">
    <property type="protein sequence ID" value="MFC4825974.1"/>
    <property type="molecule type" value="Genomic_DNA"/>
</dbReference>
<protein>
    <submittedName>
        <fullName evidence="3">Uncharacterized protein</fullName>
    </submittedName>
</protein>
<feature type="region of interest" description="Disordered" evidence="1">
    <location>
        <begin position="1"/>
        <end position="25"/>
    </location>
</feature>
<gene>
    <name evidence="3" type="ORF">ACFO9K_17085</name>
</gene>
<keyword evidence="2" id="KW-0812">Transmembrane</keyword>
<reference evidence="3 4" key="1">
    <citation type="journal article" date="2019" name="Int. J. Syst. Evol. Microbiol.">
        <title>The Global Catalogue of Microorganisms (GCM) 10K type strain sequencing project: providing services to taxonomists for standard genome sequencing and annotation.</title>
        <authorList>
            <consortium name="The Broad Institute Genomics Platform"/>
            <consortium name="The Broad Institute Genome Sequencing Center for Infectious Disease"/>
            <person name="Wu L."/>
            <person name="Ma J."/>
        </authorList>
    </citation>
    <scope>NUCLEOTIDE SEQUENCE [LARGE SCALE GENOMIC DNA]</scope>
    <source>
        <strain evidence="3 4">XZYJ18</strain>
    </source>
</reference>
<evidence type="ECO:0000256" key="1">
    <source>
        <dbReference type="SAM" id="MobiDB-lite"/>
    </source>
</evidence>
<proteinExistence type="predicted"/>
<name>A0ABD5Q632_9EURY</name>
<dbReference type="GeneID" id="73043300"/>
<evidence type="ECO:0000313" key="4">
    <source>
        <dbReference type="Proteomes" id="UP001595945"/>
    </source>
</evidence>
<evidence type="ECO:0000256" key="2">
    <source>
        <dbReference type="SAM" id="Phobius"/>
    </source>
</evidence>
<keyword evidence="2" id="KW-1133">Transmembrane helix</keyword>
<sequence>MADEDAGRTRPRERGPRERDEETKFSLSLPPMSLPEMRLPERIRLVFPVPDPPEKVSRPTRVRVSWVLLAVVLADALDAFAVVWAGPGTLPWVRAAVGLLLSLVLVGGAGLLYAWELLAVLGGFGALSLAPTLTALVLARIVLSR</sequence>
<dbReference type="Proteomes" id="UP001595945">
    <property type="component" value="Unassembled WGS sequence"/>
</dbReference>
<feature type="transmembrane region" description="Helical" evidence="2">
    <location>
        <begin position="92"/>
        <end position="115"/>
    </location>
</feature>
<comment type="caution">
    <text evidence="3">The sequence shown here is derived from an EMBL/GenBank/DDBJ whole genome shotgun (WGS) entry which is preliminary data.</text>
</comment>